<evidence type="ECO:0000313" key="5">
    <source>
        <dbReference type="Proteomes" id="UP001219901"/>
    </source>
</evidence>
<organism evidence="4 5">
    <name type="scientific">Candidatus Lucifugimonas marina</name>
    <dbReference type="NCBI Taxonomy" id="3038979"/>
    <lineage>
        <taxon>Bacteria</taxon>
        <taxon>Bacillati</taxon>
        <taxon>Chloroflexota</taxon>
        <taxon>Dehalococcoidia</taxon>
        <taxon>SAR202 cluster</taxon>
        <taxon>Candidatus Lucifugimonadales</taxon>
        <taxon>Candidatus Lucifugimonadaceae</taxon>
        <taxon>Candidatus Lucifugimonas</taxon>
    </lineage>
</organism>
<dbReference type="RefSeq" id="WP_342827284.1">
    <property type="nucleotide sequence ID" value="NZ_CP046146.1"/>
</dbReference>
<keyword evidence="5" id="KW-1185">Reference proteome</keyword>
<dbReference type="InterPro" id="IPR036390">
    <property type="entry name" value="WH_DNA-bd_sf"/>
</dbReference>
<dbReference type="InterPro" id="IPR051534">
    <property type="entry name" value="CBASS_pafABC_assoc_protein"/>
</dbReference>
<name>A0AAJ5ZI95_9CHLR</name>
<gene>
    <name evidence="3" type="ORF">GKO46_13920</name>
    <name evidence="4" type="ORF">GKO48_12825</name>
</gene>
<dbReference type="EMBL" id="CP046147">
    <property type="protein sequence ID" value="WFG40451.1"/>
    <property type="molecule type" value="Genomic_DNA"/>
</dbReference>
<proteinExistence type="predicted"/>
<reference evidence="4" key="2">
    <citation type="journal article" date="2023" name="Nat. Commun.">
        <title>Cultivation of marine bacteria of the SAR202 clade.</title>
        <authorList>
            <person name="Lim Y."/>
            <person name="Seo J.H."/>
            <person name="Giovannoni S.J."/>
            <person name="Kang I."/>
            <person name="Cho J.C."/>
        </authorList>
    </citation>
    <scope>NUCLEOTIDE SEQUENCE</scope>
    <source>
        <strain evidence="4">JH1073</strain>
    </source>
</reference>
<sequence>MNRLERLYQIIEYLRSRPESPQSIGELADHFNVTIRTIHRDISVLRDQDVPIHSASGREGGIWLGAEYSMPPVGLSIGEAIGLWLVYRIGAARIPAAPGETLSSGMNKVLSSLPPDKQTKFASVLTRIVVGEPRTEALPPEAKVIDPEVYRECENAVVESRQLRIDYADKVGNKTSRTIEPHGILIQSPPWYLVAHDHKRDAPRMFRLDRIRQAKVDPLSVFVTRDPREVVTEIQKYSLEMDLGSKS</sequence>
<dbReference type="AlphaFoldDB" id="A0AAJ5ZI95"/>
<dbReference type="Pfam" id="PF13280">
    <property type="entry name" value="WYL"/>
    <property type="match status" value="1"/>
</dbReference>
<evidence type="ECO:0000259" key="1">
    <source>
        <dbReference type="Pfam" id="PF08279"/>
    </source>
</evidence>
<dbReference type="Proteomes" id="UP001321249">
    <property type="component" value="Unassembled WGS sequence"/>
</dbReference>
<evidence type="ECO:0000313" key="3">
    <source>
        <dbReference type="EMBL" id="MDG0868156.1"/>
    </source>
</evidence>
<protein>
    <submittedName>
        <fullName evidence="4">WYL domain-containing protein</fullName>
    </submittedName>
</protein>
<dbReference type="PANTHER" id="PTHR34580:SF1">
    <property type="entry name" value="PROTEIN PAFC"/>
    <property type="match status" value="1"/>
</dbReference>
<evidence type="ECO:0000313" key="4">
    <source>
        <dbReference type="EMBL" id="WFG40451.1"/>
    </source>
</evidence>
<dbReference type="InterPro" id="IPR026881">
    <property type="entry name" value="WYL_dom"/>
</dbReference>
<feature type="domain" description="Helix-turn-helix type 11" evidence="1">
    <location>
        <begin position="6"/>
        <end position="60"/>
    </location>
</feature>
<dbReference type="Proteomes" id="UP001219901">
    <property type="component" value="Chromosome"/>
</dbReference>
<evidence type="ECO:0000259" key="2">
    <source>
        <dbReference type="Pfam" id="PF13280"/>
    </source>
</evidence>
<dbReference type="Pfam" id="PF08279">
    <property type="entry name" value="HTH_11"/>
    <property type="match status" value="1"/>
</dbReference>
<reference evidence="5 6" key="1">
    <citation type="submission" date="2019-11" db="EMBL/GenBank/DDBJ databases">
        <authorList>
            <person name="Cho J.-C."/>
        </authorList>
    </citation>
    <scope>NUCLEOTIDE SEQUENCE [LARGE SCALE GENOMIC DNA]</scope>
    <source>
        <strain evidence="4 5">JH1073</strain>
        <strain evidence="3 6">JH702</strain>
    </source>
</reference>
<accession>A0AAJ5ZI95</accession>
<reference evidence="5" key="3">
    <citation type="submission" date="2023-06" db="EMBL/GenBank/DDBJ databases">
        <title>Pangenomics reveal diversification of enzyme families and niche specialization in globally abundant SAR202 bacteria.</title>
        <authorList>
            <person name="Saw J.H.W."/>
        </authorList>
    </citation>
    <scope>NUCLEOTIDE SEQUENCE [LARGE SCALE GENOMIC DNA]</scope>
    <source>
        <strain evidence="5">JH1073</strain>
    </source>
</reference>
<evidence type="ECO:0000313" key="6">
    <source>
        <dbReference type="Proteomes" id="UP001321249"/>
    </source>
</evidence>
<dbReference type="PROSITE" id="PS52050">
    <property type="entry name" value="WYL"/>
    <property type="match status" value="1"/>
</dbReference>
<dbReference type="Gene3D" id="1.10.10.10">
    <property type="entry name" value="Winged helix-like DNA-binding domain superfamily/Winged helix DNA-binding domain"/>
    <property type="match status" value="1"/>
</dbReference>
<dbReference type="InterPro" id="IPR013196">
    <property type="entry name" value="HTH_11"/>
</dbReference>
<dbReference type="EMBL" id="WMBE01000009">
    <property type="protein sequence ID" value="MDG0868156.1"/>
    <property type="molecule type" value="Genomic_DNA"/>
</dbReference>
<dbReference type="InterPro" id="IPR036388">
    <property type="entry name" value="WH-like_DNA-bd_sf"/>
</dbReference>
<dbReference type="PANTHER" id="PTHR34580">
    <property type="match status" value="1"/>
</dbReference>
<feature type="domain" description="WYL" evidence="2">
    <location>
        <begin position="148"/>
        <end position="216"/>
    </location>
</feature>
<dbReference type="SUPFAM" id="SSF46785">
    <property type="entry name" value="Winged helix' DNA-binding domain"/>
    <property type="match status" value="1"/>
</dbReference>